<accession>A0A9D1K0G2</accession>
<sequence>MYDNICRHYPQHKIVAANSVCKTPWICKRIFESSRILTSAYTRPKNKSGNHPWHTHAYDEYLDDMICPEYKILHDATTNREYKSRSYLCKGCPARAMCTQSAKCEKTVIRHIWQNLLEIAEDIRHTPQYRNSYKLRQQTLCFCAICQTILSFSTG</sequence>
<protein>
    <submittedName>
        <fullName evidence="2">Transposase</fullName>
    </submittedName>
</protein>
<evidence type="ECO:0000259" key="1">
    <source>
        <dbReference type="Pfam" id="PF13751"/>
    </source>
</evidence>
<comment type="caution">
    <text evidence="2">The sequence shown here is derived from an EMBL/GenBank/DDBJ whole genome shotgun (WGS) entry which is preliminary data.</text>
</comment>
<dbReference type="EMBL" id="DVJP01000072">
    <property type="protein sequence ID" value="HIS77271.1"/>
    <property type="molecule type" value="Genomic_DNA"/>
</dbReference>
<name>A0A9D1K0G2_9FIRM</name>
<organism evidence="2 3">
    <name type="scientific">Candidatus Merdivicinus excrementipullorum</name>
    <dbReference type="NCBI Taxonomy" id="2840867"/>
    <lineage>
        <taxon>Bacteria</taxon>
        <taxon>Bacillati</taxon>
        <taxon>Bacillota</taxon>
        <taxon>Clostridia</taxon>
        <taxon>Eubacteriales</taxon>
        <taxon>Oscillospiraceae</taxon>
        <taxon>Oscillospiraceae incertae sedis</taxon>
        <taxon>Candidatus Merdivicinus</taxon>
    </lineage>
</organism>
<reference evidence="2" key="2">
    <citation type="journal article" date="2021" name="PeerJ">
        <title>Extensive microbial diversity within the chicken gut microbiome revealed by metagenomics and culture.</title>
        <authorList>
            <person name="Gilroy R."/>
            <person name="Ravi A."/>
            <person name="Getino M."/>
            <person name="Pursley I."/>
            <person name="Horton D.L."/>
            <person name="Alikhan N.F."/>
            <person name="Baker D."/>
            <person name="Gharbi K."/>
            <person name="Hall N."/>
            <person name="Watson M."/>
            <person name="Adriaenssens E.M."/>
            <person name="Foster-Nyarko E."/>
            <person name="Jarju S."/>
            <person name="Secka A."/>
            <person name="Antonio M."/>
            <person name="Oren A."/>
            <person name="Chaudhuri R.R."/>
            <person name="La Ragione R."/>
            <person name="Hildebrand F."/>
            <person name="Pallen M.J."/>
        </authorList>
    </citation>
    <scope>NUCLEOTIDE SEQUENCE</scope>
    <source>
        <strain evidence="2">CHK199-13235</strain>
    </source>
</reference>
<proteinExistence type="predicted"/>
<reference evidence="2" key="1">
    <citation type="submission" date="2020-10" db="EMBL/GenBank/DDBJ databases">
        <authorList>
            <person name="Gilroy R."/>
        </authorList>
    </citation>
    <scope>NUCLEOTIDE SEQUENCE</scope>
    <source>
        <strain evidence="2">CHK199-13235</strain>
    </source>
</reference>
<dbReference type="Proteomes" id="UP000824002">
    <property type="component" value="Unassembled WGS sequence"/>
</dbReference>
<dbReference type="InterPro" id="IPR025668">
    <property type="entry name" value="Tnp_DDE_dom"/>
</dbReference>
<dbReference type="AlphaFoldDB" id="A0A9D1K0G2"/>
<feature type="domain" description="Transposase DDE" evidence="1">
    <location>
        <begin position="66"/>
        <end position="139"/>
    </location>
</feature>
<evidence type="ECO:0000313" key="2">
    <source>
        <dbReference type="EMBL" id="HIS77271.1"/>
    </source>
</evidence>
<evidence type="ECO:0000313" key="3">
    <source>
        <dbReference type="Proteomes" id="UP000824002"/>
    </source>
</evidence>
<gene>
    <name evidence="2" type="ORF">IAB51_10785</name>
</gene>
<dbReference type="Pfam" id="PF13751">
    <property type="entry name" value="DDE_Tnp_1_6"/>
    <property type="match status" value="1"/>
</dbReference>